<feature type="transmembrane region" description="Helical" evidence="1">
    <location>
        <begin position="32"/>
        <end position="56"/>
    </location>
</feature>
<dbReference type="PANTHER" id="PTHR11895">
    <property type="entry name" value="TRANSAMIDASE"/>
    <property type="match status" value="1"/>
</dbReference>
<keyword evidence="4" id="KW-1185">Reference proteome</keyword>
<dbReference type="AlphaFoldDB" id="A0A9N8DRF6"/>
<dbReference type="PANTHER" id="PTHR11895:SF67">
    <property type="entry name" value="AMIDASE DOMAIN-CONTAINING PROTEIN"/>
    <property type="match status" value="1"/>
</dbReference>
<dbReference type="Gene3D" id="3.90.1300.10">
    <property type="entry name" value="Amidase signature (AS) domain"/>
    <property type="match status" value="1"/>
</dbReference>
<evidence type="ECO:0000313" key="4">
    <source>
        <dbReference type="Proteomes" id="UP001153069"/>
    </source>
</evidence>
<organism evidence="3 4">
    <name type="scientific">Seminavis robusta</name>
    <dbReference type="NCBI Taxonomy" id="568900"/>
    <lineage>
        <taxon>Eukaryota</taxon>
        <taxon>Sar</taxon>
        <taxon>Stramenopiles</taxon>
        <taxon>Ochrophyta</taxon>
        <taxon>Bacillariophyta</taxon>
        <taxon>Bacillariophyceae</taxon>
        <taxon>Bacillariophycidae</taxon>
        <taxon>Naviculales</taxon>
        <taxon>Naviculaceae</taxon>
        <taxon>Seminavis</taxon>
    </lineage>
</organism>
<dbReference type="Pfam" id="PF01425">
    <property type="entry name" value="Amidase"/>
    <property type="match status" value="1"/>
</dbReference>
<evidence type="ECO:0000256" key="1">
    <source>
        <dbReference type="SAM" id="Phobius"/>
    </source>
</evidence>
<protein>
    <submittedName>
        <fullName evidence="3">Glutamyl-tRNA(Gln) amidotransferase subunit A</fullName>
    </submittedName>
</protein>
<comment type="caution">
    <text evidence="3">The sequence shown here is derived from an EMBL/GenBank/DDBJ whole genome shotgun (WGS) entry which is preliminary data.</text>
</comment>
<name>A0A9N8DRF6_9STRA</name>
<accession>A0A9N8DRF6</accession>
<keyword evidence="1" id="KW-0472">Membrane</keyword>
<dbReference type="GO" id="GO:0003824">
    <property type="term" value="F:catalytic activity"/>
    <property type="evidence" value="ECO:0007669"/>
    <property type="project" value="InterPro"/>
</dbReference>
<dbReference type="SUPFAM" id="SSF75304">
    <property type="entry name" value="Amidase signature (AS) enzymes"/>
    <property type="match status" value="1"/>
</dbReference>
<reference evidence="3" key="1">
    <citation type="submission" date="2020-06" db="EMBL/GenBank/DDBJ databases">
        <authorList>
            <consortium name="Plant Systems Biology data submission"/>
        </authorList>
    </citation>
    <scope>NUCLEOTIDE SEQUENCE</scope>
    <source>
        <strain evidence="3">D6</strain>
    </source>
</reference>
<evidence type="ECO:0000259" key="2">
    <source>
        <dbReference type="Pfam" id="PF01425"/>
    </source>
</evidence>
<dbReference type="OrthoDB" id="43145at2759"/>
<evidence type="ECO:0000313" key="3">
    <source>
        <dbReference type="EMBL" id="CAB9505559.1"/>
    </source>
</evidence>
<dbReference type="InterPro" id="IPR036928">
    <property type="entry name" value="AS_sf"/>
</dbReference>
<feature type="domain" description="Amidase" evidence="2">
    <location>
        <begin position="197"/>
        <end position="615"/>
    </location>
</feature>
<dbReference type="InterPro" id="IPR000120">
    <property type="entry name" value="Amidase"/>
</dbReference>
<keyword evidence="1" id="KW-0812">Transmembrane</keyword>
<proteinExistence type="predicted"/>
<dbReference type="InterPro" id="IPR023631">
    <property type="entry name" value="Amidase_dom"/>
</dbReference>
<gene>
    <name evidence="3" type="ORF">SEMRO_235_G094770.1</name>
</gene>
<dbReference type="Proteomes" id="UP001153069">
    <property type="component" value="Unassembled WGS sequence"/>
</dbReference>
<dbReference type="EMBL" id="CAICTM010000234">
    <property type="protein sequence ID" value="CAB9505559.1"/>
    <property type="molecule type" value="Genomic_DNA"/>
</dbReference>
<sequence length="642" mass="70580">MDSKVAPIAISALLCGIFASNAVHHTPEQLFQLLNVMGLMISVILFVGSVTSDIALHKHPRMVLGTKAYDLQPIFAPRVDGILLKIASWLLRNSLFGHLGRRFLVNLNGPDEMRCLANQALKQGYPIAFLPLRRNSPLQVTDEMAATATEAIQTGIPISYDTQQVVGVMDYYQAYSKGTVTPSEMMLRVFDAMEKFQCMNMFMEFSREKVLEQAEDSDERWKSKKPLSVFDGVPVAVKDTLDVKGFATFEGKPRVASDSASKEDDIMVRRLREAGATIVATTVMTEFGRCPLGYNSHYKGPFNPYDERCYTGGSSSGSVVSVMTGVVPIAISFDDGGSIRLPAALSGAFGLAPTYSRIPCSHVDSLVSGNTHAGVNTATTTDTALAYALLAQNESKHHYGQWYDGGKEGPPRPHLCNFANISDLSGVRIGVFWDYFNDCDDEINQRCKEALQQLESRGARIVEVTIPHLNALDLAHGFVVSMELSYITEREYHTRSDLEPATLIQLAVANSMSGVEFLAASQLRGWAMAYMEKLFAEEIDVFATPGIPVTAPPIPKGALDSGECNFPLMGEIMKYMFLVNLTGIPGMIVPIGYAGNRMPTSLQLMADHWNDALLLRLAHCIEKHIFRRQDPKHFAKISLAKG</sequence>
<keyword evidence="1" id="KW-1133">Transmembrane helix</keyword>